<dbReference type="InterPro" id="IPR050743">
    <property type="entry name" value="2-oxoacid_DH_E2_comp"/>
</dbReference>
<dbReference type="Gene3D" id="3.30.559.10">
    <property type="entry name" value="Chloramphenicol acetyltransferase-like domain"/>
    <property type="match status" value="1"/>
</dbReference>
<dbReference type="InterPro" id="IPR000089">
    <property type="entry name" value="Biotin_lipoyl"/>
</dbReference>
<dbReference type="RefSeq" id="WP_222606228.1">
    <property type="nucleotide sequence ID" value="NZ_CP081958.1"/>
</dbReference>
<dbReference type="SUPFAM" id="SSF52777">
    <property type="entry name" value="CoA-dependent acyltransferases"/>
    <property type="match status" value="1"/>
</dbReference>
<evidence type="ECO:0000256" key="4">
    <source>
        <dbReference type="ARBA" id="ARBA00022823"/>
    </source>
</evidence>
<keyword evidence="10" id="KW-1185">Reference proteome</keyword>
<feature type="domain" description="Peripheral subunit-binding (PSBD)" evidence="8">
    <location>
        <begin position="146"/>
        <end position="183"/>
    </location>
</feature>
<dbReference type="GO" id="GO:0016407">
    <property type="term" value="F:acetyltransferase activity"/>
    <property type="evidence" value="ECO:0007669"/>
    <property type="project" value="TreeGrafter"/>
</dbReference>
<evidence type="ECO:0000259" key="7">
    <source>
        <dbReference type="PROSITE" id="PS50968"/>
    </source>
</evidence>
<sequence>MAEKEFKLPDVGEGVAEGELVNWLVAPGDTVTEDQPVAEVETDKALVEVPSPYNGTVKELHAEEGQMVPVGDVIITYDVDEDGEEDTAAAADDAGESESGSEPVADADADAGTDADADSDVDAGVDADADADTADEAPAPSSGRVFAPPSARRLARELGVDIAAVEGSGPGGRVTEGDVRAHAESDGTEDVAEGDSSGPKSVDIENTRSAVSEAGDAGAAGDADAAADDTAPSPAPSSVEAAGRDRTLAVPATRKAAEDAGVDLNDVPTDETRDGEAFVTADQVQQYAQAVTEAKAAESAAGADDAGASASAAASGNGAAAGSREPESVPYRGVRRTIGQQMETSKYTAPHVTHHDTAVVDELVDVRASLKERAAERDVKLSYMPFVMKALVAGLKEFPYLNSELREDDEEILLKKEYNLGIAVATDAGLMVPVVKHVDEKSILELADEVNDLAARARERKVTREEMQGGTFTITNFGAIGGEYATPIINYPETAIMGLGAIDERPVAEDGEVRAAHTLPLSLSIDHRVIDGAEAGRFTNFVMERLERPELLLLE</sequence>
<feature type="compositionally biased region" description="Low complexity" evidence="6">
    <location>
        <begin position="214"/>
        <end position="241"/>
    </location>
</feature>
<dbReference type="InterPro" id="IPR036625">
    <property type="entry name" value="E3-bd_dom_sf"/>
</dbReference>
<comment type="similarity">
    <text evidence="2">Belongs to the 2-oxoacid dehydrogenase family.</text>
</comment>
<dbReference type="CDD" id="cd06849">
    <property type="entry name" value="lipoyl_domain"/>
    <property type="match status" value="1"/>
</dbReference>
<evidence type="ECO:0000256" key="6">
    <source>
        <dbReference type="SAM" id="MobiDB-lite"/>
    </source>
</evidence>
<dbReference type="GeneID" id="67178210"/>
<evidence type="ECO:0000313" key="9">
    <source>
        <dbReference type="EMBL" id="QZP36405.1"/>
    </source>
</evidence>
<dbReference type="PROSITE" id="PS51826">
    <property type="entry name" value="PSBD"/>
    <property type="match status" value="1"/>
</dbReference>
<evidence type="ECO:0000313" key="10">
    <source>
        <dbReference type="Proteomes" id="UP000826254"/>
    </source>
</evidence>
<feature type="compositionally biased region" description="Basic and acidic residues" evidence="6">
    <location>
        <begin position="175"/>
        <end position="185"/>
    </location>
</feature>
<feature type="compositionally biased region" description="Low complexity" evidence="6">
    <location>
        <begin position="88"/>
        <end position="102"/>
    </location>
</feature>
<evidence type="ECO:0000256" key="3">
    <source>
        <dbReference type="ARBA" id="ARBA00022679"/>
    </source>
</evidence>
<keyword evidence="5" id="KW-0012">Acyltransferase</keyword>
<feature type="region of interest" description="Disordered" evidence="6">
    <location>
        <begin position="308"/>
        <end position="332"/>
    </location>
</feature>
<accession>A0A8T8W985</accession>
<dbReference type="PANTHER" id="PTHR43178:SF5">
    <property type="entry name" value="LIPOAMIDE ACYLTRANSFERASE COMPONENT OF BRANCHED-CHAIN ALPHA-KETO ACID DEHYDROGENASE COMPLEX, MITOCHONDRIAL"/>
    <property type="match status" value="1"/>
</dbReference>
<dbReference type="Pfam" id="PF00198">
    <property type="entry name" value="2-oxoacid_dh"/>
    <property type="match status" value="1"/>
</dbReference>
<organism evidence="9 10">
    <name type="scientific">Halobaculum magnesiiphilum</name>
    <dbReference type="NCBI Taxonomy" id="1017351"/>
    <lineage>
        <taxon>Archaea</taxon>
        <taxon>Methanobacteriati</taxon>
        <taxon>Methanobacteriota</taxon>
        <taxon>Stenosarchaea group</taxon>
        <taxon>Halobacteria</taxon>
        <taxon>Halobacteriales</taxon>
        <taxon>Haloferacaceae</taxon>
        <taxon>Halobaculum</taxon>
    </lineage>
</organism>
<evidence type="ECO:0000259" key="8">
    <source>
        <dbReference type="PROSITE" id="PS51826"/>
    </source>
</evidence>
<comment type="cofactor">
    <cofactor evidence="1">
        <name>(R)-lipoate</name>
        <dbReference type="ChEBI" id="CHEBI:83088"/>
    </cofactor>
</comment>
<dbReference type="SUPFAM" id="SSF47005">
    <property type="entry name" value="Peripheral subunit-binding domain of 2-oxo acid dehydrogenase complex"/>
    <property type="match status" value="1"/>
</dbReference>
<dbReference type="KEGG" id="hmp:K6T50_08670"/>
<dbReference type="GO" id="GO:0005737">
    <property type="term" value="C:cytoplasm"/>
    <property type="evidence" value="ECO:0007669"/>
    <property type="project" value="TreeGrafter"/>
</dbReference>
<dbReference type="GO" id="GO:0031405">
    <property type="term" value="F:lipoic acid binding"/>
    <property type="evidence" value="ECO:0007669"/>
    <property type="project" value="TreeGrafter"/>
</dbReference>
<dbReference type="SUPFAM" id="SSF51230">
    <property type="entry name" value="Single hybrid motif"/>
    <property type="match status" value="1"/>
</dbReference>
<keyword evidence="4" id="KW-0450">Lipoyl</keyword>
<dbReference type="Pfam" id="PF00364">
    <property type="entry name" value="Biotin_lipoyl"/>
    <property type="match status" value="1"/>
</dbReference>
<dbReference type="EMBL" id="CP081958">
    <property type="protein sequence ID" value="QZP36405.1"/>
    <property type="molecule type" value="Genomic_DNA"/>
</dbReference>
<feature type="region of interest" description="Disordered" evidence="6">
    <location>
        <begin position="81"/>
        <end position="150"/>
    </location>
</feature>
<dbReference type="PANTHER" id="PTHR43178">
    <property type="entry name" value="DIHYDROLIPOAMIDE ACETYLTRANSFERASE COMPONENT OF PYRUVATE DEHYDROGENASE COMPLEX"/>
    <property type="match status" value="1"/>
</dbReference>
<proteinExistence type="inferred from homology"/>
<dbReference type="InterPro" id="IPR011053">
    <property type="entry name" value="Single_hybrid_motif"/>
</dbReference>
<dbReference type="Gene3D" id="4.10.320.10">
    <property type="entry name" value="E3-binding domain"/>
    <property type="match status" value="1"/>
</dbReference>
<feature type="region of interest" description="Disordered" evidence="6">
    <location>
        <begin position="163"/>
        <end position="248"/>
    </location>
</feature>
<evidence type="ECO:0000256" key="2">
    <source>
        <dbReference type="ARBA" id="ARBA00007317"/>
    </source>
</evidence>
<dbReference type="InterPro" id="IPR004167">
    <property type="entry name" value="PSBD"/>
</dbReference>
<dbReference type="PROSITE" id="PS50968">
    <property type="entry name" value="BIOTINYL_LIPOYL"/>
    <property type="match status" value="1"/>
</dbReference>
<dbReference type="Proteomes" id="UP000826254">
    <property type="component" value="Chromosome"/>
</dbReference>
<protein>
    <submittedName>
        <fullName evidence="9">2-oxo acid dehydrogenase subunit E2</fullName>
    </submittedName>
</protein>
<reference evidence="9 10" key="1">
    <citation type="journal article" date="2021" name="Int. J. Syst. Evol. Microbiol.">
        <title>Halobaculum halophilum sp. nov. and Halobaculum salinum sp. nov., isolated from salt lake and saline soil.</title>
        <authorList>
            <person name="Cui H.L."/>
            <person name="Shi X.W."/>
            <person name="Yin X.M."/>
            <person name="Yang X.Y."/>
            <person name="Hou J."/>
            <person name="Zhu L."/>
        </authorList>
    </citation>
    <scope>NUCLEOTIDE SEQUENCE [LARGE SCALE GENOMIC DNA]</scope>
    <source>
        <strain evidence="9 10">NBRC 109044</strain>
    </source>
</reference>
<dbReference type="Pfam" id="PF02817">
    <property type="entry name" value="E3_binding"/>
    <property type="match status" value="1"/>
</dbReference>
<dbReference type="InterPro" id="IPR001078">
    <property type="entry name" value="2-oxoacid_DH_actylTfrase"/>
</dbReference>
<feature type="compositionally biased region" description="Low complexity" evidence="6">
    <location>
        <begin position="308"/>
        <end position="323"/>
    </location>
</feature>
<dbReference type="FunFam" id="3.30.559.10:FF:000007">
    <property type="entry name" value="Dihydrolipoamide acetyltransferase component of pyruvate dehydrogenase complex"/>
    <property type="match status" value="1"/>
</dbReference>
<dbReference type="FunFam" id="2.40.50.100:FF:000036">
    <property type="entry name" value="Dihydrolipoamide acetyltransferase component of pyruvate dehydrogenase complex"/>
    <property type="match status" value="1"/>
</dbReference>
<name>A0A8T8W985_9EURY</name>
<keyword evidence="3" id="KW-0808">Transferase</keyword>
<evidence type="ECO:0000256" key="5">
    <source>
        <dbReference type="ARBA" id="ARBA00023315"/>
    </source>
</evidence>
<dbReference type="Gene3D" id="2.40.50.100">
    <property type="match status" value="1"/>
</dbReference>
<feature type="domain" description="Lipoyl-binding" evidence="7">
    <location>
        <begin position="3"/>
        <end position="78"/>
    </location>
</feature>
<gene>
    <name evidence="9" type="ORF">K6T50_08670</name>
</gene>
<evidence type="ECO:0000256" key="1">
    <source>
        <dbReference type="ARBA" id="ARBA00001938"/>
    </source>
</evidence>
<dbReference type="AlphaFoldDB" id="A0A8T8W985"/>
<dbReference type="InterPro" id="IPR023213">
    <property type="entry name" value="CAT-like_dom_sf"/>
</dbReference>
<feature type="compositionally biased region" description="Acidic residues" evidence="6">
    <location>
        <begin position="105"/>
        <end position="135"/>
    </location>
</feature>